<dbReference type="EMBL" id="JACNIG010000247">
    <property type="protein sequence ID" value="MBC8432821.1"/>
    <property type="molecule type" value="Genomic_DNA"/>
</dbReference>
<organism evidence="1 2">
    <name type="scientific">Candidatus Desulfatibia vada</name>
    <dbReference type="NCBI Taxonomy" id="2841696"/>
    <lineage>
        <taxon>Bacteria</taxon>
        <taxon>Pseudomonadati</taxon>
        <taxon>Thermodesulfobacteriota</taxon>
        <taxon>Desulfobacteria</taxon>
        <taxon>Desulfobacterales</taxon>
        <taxon>Desulfobacterales incertae sedis</taxon>
        <taxon>Candidatus Desulfatibia</taxon>
    </lineage>
</organism>
<sequence>MENLETFNADQIAIVNNGVAMSEELVSNFYKMSASQWLSRRYDIKTLADLNPAETVCGPFAQVIRYQGQRKDASLSSAAYDFYKICLQDHAILAAIAQSPGIKLLPFILYIVTHELIHIVRFSKFLQGFDASQNEIAAEETRVHEITREILGPVGIPGLDNVLIFYSKWRQPIDDLNIS</sequence>
<dbReference type="AlphaFoldDB" id="A0A8J6P3E4"/>
<gene>
    <name evidence="1" type="ORF">H8D96_12995</name>
</gene>
<comment type="caution">
    <text evidence="1">The sequence shown here is derived from an EMBL/GenBank/DDBJ whole genome shotgun (WGS) entry which is preliminary data.</text>
</comment>
<reference evidence="1 2" key="1">
    <citation type="submission" date="2020-08" db="EMBL/GenBank/DDBJ databases">
        <title>Bridging the membrane lipid divide: bacteria of the FCB group superphylum have the potential to synthesize archaeal ether lipids.</title>
        <authorList>
            <person name="Villanueva L."/>
            <person name="Von Meijenfeldt F.A.B."/>
            <person name="Westbye A.B."/>
            <person name="Yadav S."/>
            <person name="Hopmans E.C."/>
            <person name="Dutilh B.E."/>
            <person name="Sinninghe Damste J.S."/>
        </authorList>
    </citation>
    <scope>NUCLEOTIDE SEQUENCE [LARGE SCALE GENOMIC DNA]</scope>
    <source>
        <strain evidence="1">NIOZ-UU17</strain>
    </source>
</reference>
<name>A0A8J6P3E4_9BACT</name>
<proteinExistence type="predicted"/>
<evidence type="ECO:0000313" key="2">
    <source>
        <dbReference type="Proteomes" id="UP000605201"/>
    </source>
</evidence>
<evidence type="ECO:0000313" key="1">
    <source>
        <dbReference type="EMBL" id="MBC8432821.1"/>
    </source>
</evidence>
<accession>A0A8J6P3E4</accession>
<protein>
    <submittedName>
        <fullName evidence="1">Uncharacterized protein</fullName>
    </submittedName>
</protein>
<dbReference type="Proteomes" id="UP000605201">
    <property type="component" value="Unassembled WGS sequence"/>
</dbReference>